<dbReference type="InterPro" id="IPR001763">
    <property type="entry name" value="Rhodanese-like_dom"/>
</dbReference>
<evidence type="ECO:0000313" key="5">
    <source>
        <dbReference type="Proteomes" id="UP000192769"/>
    </source>
</evidence>
<gene>
    <name evidence="4" type="ORF">B2J69_01285</name>
</gene>
<reference evidence="4 5" key="1">
    <citation type="submission" date="2017-02" db="EMBL/GenBank/DDBJ databases">
        <title>Whole genome shotgun sequence of Pantoea agglomerans strain AS1 isolated from a cycad, Zamia floridana in Central Florida, USA.</title>
        <authorList>
            <person name="Lata P."/>
            <person name="Govindarajan S."/>
            <person name="Qi F."/>
            <person name="Li J.-L."/>
            <person name="Maurya S.K."/>
            <person name="Sahoo M.K."/>
        </authorList>
    </citation>
    <scope>NUCLEOTIDE SEQUENCE [LARGE SCALE GENOMIC DNA]</scope>
    <source>
        <strain evidence="4 5">AS1</strain>
    </source>
</reference>
<keyword evidence="1" id="KW-0808">Transferase</keyword>
<dbReference type="SUPFAM" id="SSF52821">
    <property type="entry name" value="Rhodanese/Cell cycle control phosphatase"/>
    <property type="match status" value="2"/>
</dbReference>
<dbReference type="AlphaFoldDB" id="A0A1V9DQY6"/>
<dbReference type="InterPro" id="IPR045078">
    <property type="entry name" value="TST/MPST-like"/>
</dbReference>
<evidence type="ECO:0000256" key="2">
    <source>
        <dbReference type="ARBA" id="ARBA00022737"/>
    </source>
</evidence>
<dbReference type="InterPro" id="IPR036873">
    <property type="entry name" value="Rhodanese-like_dom_sf"/>
</dbReference>
<dbReference type="CDD" id="cd01448">
    <property type="entry name" value="TST_Repeat_1"/>
    <property type="match status" value="1"/>
</dbReference>
<feature type="domain" description="Rhodanese" evidence="3">
    <location>
        <begin position="53"/>
        <end position="144"/>
    </location>
</feature>
<dbReference type="EMBL" id="MWUE01000003">
    <property type="protein sequence ID" value="OQP36236.1"/>
    <property type="molecule type" value="Genomic_DNA"/>
</dbReference>
<evidence type="ECO:0000256" key="1">
    <source>
        <dbReference type="ARBA" id="ARBA00022679"/>
    </source>
</evidence>
<organism evidence="4 5">
    <name type="scientific">Pantoea latae</name>
    <dbReference type="NCBI Taxonomy" id="1964541"/>
    <lineage>
        <taxon>Bacteria</taxon>
        <taxon>Pseudomonadati</taxon>
        <taxon>Pseudomonadota</taxon>
        <taxon>Gammaproteobacteria</taxon>
        <taxon>Enterobacterales</taxon>
        <taxon>Erwiniaceae</taxon>
        <taxon>Pantoea</taxon>
    </lineage>
</organism>
<dbReference type="Gene3D" id="3.40.250.10">
    <property type="entry name" value="Rhodanese-like domain"/>
    <property type="match status" value="2"/>
</dbReference>
<dbReference type="PANTHER" id="PTHR11364:SF27">
    <property type="entry name" value="SULFURTRANSFERASE"/>
    <property type="match status" value="1"/>
</dbReference>
<feature type="domain" description="Rhodanese" evidence="3">
    <location>
        <begin position="184"/>
        <end position="276"/>
    </location>
</feature>
<name>A0A1V9DQY6_9GAMM</name>
<keyword evidence="5" id="KW-1185">Reference proteome</keyword>
<proteinExistence type="predicted"/>
<dbReference type="RefSeq" id="WP_081135184.1">
    <property type="nucleotide sequence ID" value="NZ_MWUE01000003.1"/>
</dbReference>
<evidence type="ECO:0000313" key="4">
    <source>
        <dbReference type="EMBL" id="OQP36236.1"/>
    </source>
</evidence>
<dbReference type="PROSITE" id="PS50206">
    <property type="entry name" value="RHODANESE_3"/>
    <property type="match status" value="2"/>
</dbReference>
<dbReference type="Pfam" id="PF00581">
    <property type="entry name" value="Rhodanese"/>
    <property type="match status" value="2"/>
</dbReference>
<evidence type="ECO:0000259" key="3">
    <source>
        <dbReference type="PROSITE" id="PS50206"/>
    </source>
</evidence>
<keyword evidence="2" id="KW-0677">Repeat</keyword>
<dbReference type="OrthoDB" id="9781034at2"/>
<dbReference type="PANTHER" id="PTHR11364">
    <property type="entry name" value="THIOSULFATE SULFERTANSFERASE"/>
    <property type="match status" value="1"/>
</dbReference>
<protein>
    <recommendedName>
        <fullName evidence="3">Rhodanese domain-containing protein</fullName>
    </recommendedName>
</protein>
<dbReference type="GO" id="GO:0004792">
    <property type="term" value="F:thiosulfate-cyanide sulfurtransferase activity"/>
    <property type="evidence" value="ECO:0007669"/>
    <property type="project" value="TreeGrafter"/>
</dbReference>
<sequence length="281" mass="29744">MTVTFPSGPLVSAAWLAQHHAHVIILDCSVDRSLDSSGQTTFASGHELFTQQHIPGAQFADLFGDFSQPDAAYLFTAPGAQQLSSALQAIGANPQSLLVVYDQLNGAYAARVWYLLVALYGWSNVRALDGGFAAWQRLAQPVESGAAHPVVRGSVQLGIARPALVSTESVAEERQRPLVCALRREPFQQAHIPGSVNLPYPELLDEDGLIDTGRVAAALRSARIAPPEELVLYCGGGINAAGLALALVAAGYPLHALLLYDDSLNGWLSDISRPVASGAGR</sequence>
<comment type="caution">
    <text evidence="4">The sequence shown here is derived from an EMBL/GenBank/DDBJ whole genome shotgun (WGS) entry which is preliminary data.</text>
</comment>
<dbReference type="SMART" id="SM00450">
    <property type="entry name" value="RHOD"/>
    <property type="match status" value="2"/>
</dbReference>
<accession>A0A1V9DQY6</accession>
<dbReference type="Proteomes" id="UP000192769">
    <property type="component" value="Unassembled WGS sequence"/>
</dbReference>